<keyword evidence="5 12" id="KW-0436">Ligase</keyword>
<dbReference type="PANTHER" id="PTHR10520">
    <property type="entry name" value="TRIFUNCTIONAL PURINE BIOSYNTHETIC PROTEIN ADENOSINE-3-RELATED"/>
    <property type="match status" value="1"/>
</dbReference>
<dbReference type="EMBL" id="CP058905">
    <property type="protein sequence ID" value="QLJ98819.1"/>
    <property type="molecule type" value="Genomic_DNA"/>
</dbReference>
<evidence type="ECO:0000256" key="11">
    <source>
        <dbReference type="ARBA" id="ARBA00049057"/>
    </source>
</evidence>
<dbReference type="PANTHER" id="PTHR10520:SF12">
    <property type="entry name" value="TRIFUNCTIONAL PURINE BIOSYNTHETIC PROTEIN ADENOSINE-3"/>
    <property type="match status" value="1"/>
</dbReference>
<gene>
    <name evidence="12" type="primary">purM</name>
    <name evidence="16" type="ORF">HZU44_00890</name>
</gene>
<evidence type="ECO:0000256" key="8">
    <source>
        <dbReference type="ARBA" id="ARBA00031908"/>
    </source>
</evidence>
<proteinExistence type="inferred from homology"/>
<evidence type="ECO:0000256" key="3">
    <source>
        <dbReference type="ARBA" id="ARBA00013047"/>
    </source>
</evidence>
<evidence type="ECO:0000256" key="5">
    <source>
        <dbReference type="ARBA" id="ARBA00022598"/>
    </source>
</evidence>
<dbReference type="SUPFAM" id="SSF55326">
    <property type="entry name" value="PurM N-terminal domain-like"/>
    <property type="match status" value="1"/>
</dbReference>
<evidence type="ECO:0000256" key="12">
    <source>
        <dbReference type="HAMAP-Rule" id="MF_00741"/>
    </source>
</evidence>
<dbReference type="InterPro" id="IPR010918">
    <property type="entry name" value="PurM-like_C_dom"/>
</dbReference>
<evidence type="ECO:0000256" key="7">
    <source>
        <dbReference type="ARBA" id="ARBA00022840"/>
    </source>
</evidence>
<sequence>MTHVSERSGTGSSPTGTGGDRTPWTAATGRPARKRSVSYADAGVSIEAGDRAVELLKSKVKQTRRPEVMGDLGGFAGLFRLDTKKYRNPILASSTDGVGTKLVIAQQLDIHDTIGIDLVAMVVDDLVACGAEPLFLLDYIACGEVVPDKVAEIGAGIADGCRYAGCALLGGETAEHPGVLRPDEYDVSATGVGVVEESEILSPERVETGDVVIAMRSSGLHSNGYSLVRHVLLGAGRMRLDVVIEDFGRQRTLGEELLTPTKIYAQDCLKLIAEAEVRSIAHVTGGGIPGNLVRILPENVDAVVNRSTWKPQPIFDLIQSKGRIEDHEMEATFNMGVGMFAIVSAEDADRALATLTGRGVDAWQAGEIIEGTGKVQMVGQHTRG</sequence>
<comment type="subcellular location">
    <subcellularLocation>
        <location evidence="12">Cytoplasm</location>
    </subcellularLocation>
</comment>
<dbReference type="EC" id="6.3.3.1" evidence="3 12"/>
<keyword evidence="12" id="KW-0963">Cytoplasm</keyword>
<dbReference type="Pfam" id="PF00586">
    <property type="entry name" value="AIRS"/>
    <property type="match status" value="1"/>
</dbReference>
<dbReference type="FunFam" id="3.90.650.10:FF:000016">
    <property type="entry name" value="Phosphoribosylformylglycinamidine cyclo-ligase"/>
    <property type="match status" value="1"/>
</dbReference>
<evidence type="ECO:0000256" key="10">
    <source>
        <dbReference type="ARBA" id="ARBA00033093"/>
    </source>
</evidence>
<dbReference type="GO" id="GO:0046084">
    <property type="term" value="P:adenine biosynthetic process"/>
    <property type="evidence" value="ECO:0007669"/>
    <property type="project" value="TreeGrafter"/>
</dbReference>
<dbReference type="InterPro" id="IPR036921">
    <property type="entry name" value="PurM-like_N_sf"/>
</dbReference>
<dbReference type="AlphaFoldDB" id="A0A7D5Y901"/>
<keyword evidence="6 12" id="KW-0547">Nucleotide-binding</keyword>
<dbReference type="Gene3D" id="3.90.650.10">
    <property type="entry name" value="PurM-like C-terminal domain"/>
    <property type="match status" value="1"/>
</dbReference>
<accession>A0A7D5Y901</accession>
<evidence type="ECO:0000256" key="2">
    <source>
        <dbReference type="ARBA" id="ARBA00010280"/>
    </source>
</evidence>
<keyword evidence="7 12" id="KW-0067">ATP-binding</keyword>
<dbReference type="CDD" id="cd02196">
    <property type="entry name" value="PurM"/>
    <property type="match status" value="1"/>
</dbReference>
<dbReference type="InterPro" id="IPR016188">
    <property type="entry name" value="PurM-like_N"/>
</dbReference>
<keyword evidence="12" id="KW-0658">Purine biosynthesis</keyword>
<evidence type="ECO:0000256" key="4">
    <source>
        <dbReference type="ARBA" id="ARBA00020367"/>
    </source>
</evidence>
<comment type="catalytic activity">
    <reaction evidence="11 12">
        <text>2-formamido-N(1)-(5-O-phospho-beta-D-ribosyl)acetamidine + ATP = 5-amino-1-(5-phospho-beta-D-ribosyl)imidazole + ADP + phosphate + H(+)</text>
        <dbReference type="Rhea" id="RHEA:23032"/>
        <dbReference type="ChEBI" id="CHEBI:15378"/>
        <dbReference type="ChEBI" id="CHEBI:30616"/>
        <dbReference type="ChEBI" id="CHEBI:43474"/>
        <dbReference type="ChEBI" id="CHEBI:137981"/>
        <dbReference type="ChEBI" id="CHEBI:147287"/>
        <dbReference type="ChEBI" id="CHEBI:456216"/>
        <dbReference type="EC" id="6.3.3.1"/>
    </reaction>
</comment>
<dbReference type="SUPFAM" id="SSF56042">
    <property type="entry name" value="PurM C-terminal domain-like"/>
    <property type="match status" value="1"/>
</dbReference>
<dbReference type="GO" id="GO:0005524">
    <property type="term" value="F:ATP binding"/>
    <property type="evidence" value="ECO:0007669"/>
    <property type="project" value="UniProtKB-KW"/>
</dbReference>
<dbReference type="GO" id="GO:0005829">
    <property type="term" value="C:cytosol"/>
    <property type="evidence" value="ECO:0007669"/>
    <property type="project" value="TreeGrafter"/>
</dbReference>
<feature type="domain" description="PurM-like N-terminal" evidence="14">
    <location>
        <begin position="91"/>
        <end position="195"/>
    </location>
</feature>
<feature type="domain" description="PurM-like C-terminal" evidence="15">
    <location>
        <begin position="208"/>
        <end position="373"/>
    </location>
</feature>
<dbReference type="HAMAP" id="MF_00741">
    <property type="entry name" value="AIRS"/>
    <property type="match status" value="1"/>
</dbReference>
<dbReference type="InterPro" id="IPR004733">
    <property type="entry name" value="PurM_cligase"/>
</dbReference>
<dbReference type="FunFam" id="3.30.1330.10:FF:000001">
    <property type="entry name" value="Phosphoribosylformylglycinamidine cyclo-ligase"/>
    <property type="match status" value="1"/>
</dbReference>
<dbReference type="InterPro" id="IPR036676">
    <property type="entry name" value="PurM-like_C_sf"/>
</dbReference>
<dbReference type="NCBIfam" id="TIGR00878">
    <property type="entry name" value="purM"/>
    <property type="match status" value="1"/>
</dbReference>
<evidence type="ECO:0000256" key="6">
    <source>
        <dbReference type="ARBA" id="ARBA00022741"/>
    </source>
</evidence>
<evidence type="ECO:0000256" key="13">
    <source>
        <dbReference type="SAM" id="MobiDB-lite"/>
    </source>
</evidence>
<name>A0A7D5Y901_9ACTN</name>
<evidence type="ECO:0000256" key="1">
    <source>
        <dbReference type="ARBA" id="ARBA00004686"/>
    </source>
</evidence>
<dbReference type="Gene3D" id="3.30.1330.10">
    <property type="entry name" value="PurM-like, N-terminal domain"/>
    <property type="match status" value="1"/>
</dbReference>
<comment type="similarity">
    <text evidence="2 12">Belongs to the AIR synthase family.</text>
</comment>
<reference evidence="16" key="1">
    <citation type="submission" date="2020-08" db="EMBL/GenBank/DDBJ databases">
        <title>A bifunctional nitrone conjugated secondary metabolite targeting the ribosome.</title>
        <authorList>
            <person name="Limbrick E.M."/>
            <person name="Graf M."/>
            <person name="Derewacz D.K."/>
            <person name="Nguyen F."/>
            <person name="Spraggins J.M."/>
            <person name="Wieland M."/>
            <person name="Ynigez-Gutierrez A.E."/>
            <person name="Reisman B.J."/>
            <person name="Zinshteyn B."/>
            <person name="McCulloch K."/>
            <person name="Iverson T.M."/>
            <person name="Green R."/>
            <person name="Wilson D.N."/>
            <person name="Bachmann B.O."/>
        </authorList>
    </citation>
    <scope>NUCLEOTIDE SEQUENCE</scope>
    <source>
        <strain evidence="16">Africana</strain>
    </source>
</reference>
<evidence type="ECO:0000259" key="15">
    <source>
        <dbReference type="Pfam" id="PF02769"/>
    </source>
</evidence>
<evidence type="ECO:0000259" key="14">
    <source>
        <dbReference type="Pfam" id="PF00586"/>
    </source>
</evidence>
<dbReference type="UniPathway" id="UPA00074">
    <property type="reaction ID" value="UER00129"/>
</dbReference>
<evidence type="ECO:0000256" key="9">
    <source>
        <dbReference type="ARBA" id="ARBA00032931"/>
    </source>
</evidence>
<feature type="region of interest" description="Disordered" evidence="13">
    <location>
        <begin position="1"/>
        <end position="32"/>
    </location>
</feature>
<dbReference type="GO" id="GO:0006189">
    <property type="term" value="P:'de novo' IMP biosynthetic process"/>
    <property type="evidence" value="ECO:0007669"/>
    <property type="project" value="UniProtKB-UniRule"/>
</dbReference>
<evidence type="ECO:0000313" key="16">
    <source>
        <dbReference type="EMBL" id="QLJ98819.1"/>
    </source>
</evidence>
<organism evidence="16">
    <name type="scientific">Micromonospora carbonacea</name>
    <dbReference type="NCBI Taxonomy" id="47853"/>
    <lineage>
        <taxon>Bacteria</taxon>
        <taxon>Bacillati</taxon>
        <taxon>Actinomycetota</taxon>
        <taxon>Actinomycetes</taxon>
        <taxon>Micromonosporales</taxon>
        <taxon>Micromonosporaceae</taxon>
        <taxon>Micromonospora</taxon>
    </lineage>
</organism>
<protein>
    <recommendedName>
        <fullName evidence="4 12">Phosphoribosylformylglycinamidine cyclo-ligase</fullName>
        <ecNumber evidence="3 12">6.3.3.1</ecNumber>
    </recommendedName>
    <alternativeName>
        <fullName evidence="9 12">AIR synthase</fullName>
    </alternativeName>
    <alternativeName>
        <fullName evidence="10 12">AIRS</fullName>
    </alternativeName>
    <alternativeName>
        <fullName evidence="8 12">Phosphoribosyl-aminoimidazole synthetase</fullName>
    </alternativeName>
</protein>
<comment type="pathway">
    <text evidence="1 12">Purine metabolism; IMP biosynthesis via de novo pathway; 5-amino-1-(5-phospho-D-ribosyl)imidazole from N(2)-formyl-N(1)-(5-phospho-D-ribosyl)glycinamide: step 2/2.</text>
</comment>
<dbReference type="GO" id="GO:0004641">
    <property type="term" value="F:phosphoribosylformylglycinamidine cyclo-ligase activity"/>
    <property type="evidence" value="ECO:0007669"/>
    <property type="project" value="UniProtKB-UniRule"/>
</dbReference>
<dbReference type="Pfam" id="PF02769">
    <property type="entry name" value="AIRS_C"/>
    <property type="match status" value="1"/>
</dbReference>
<dbReference type="GO" id="GO:0004637">
    <property type="term" value="F:phosphoribosylamine-glycine ligase activity"/>
    <property type="evidence" value="ECO:0007669"/>
    <property type="project" value="TreeGrafter"/>
</dbReference>